<dbReference type="PANTHER" id="PTHR46732">
    <property type="entry name" value="ATP-DEPENDENT PROTEASE LA (LON) DOMAIN PROTEIN"/>
    <property type="match status" value="1"/>
</dbReference>
<proteinExistence type="predicted"/>
<dbReference type="GO" id="GO:0005634">
    <property type="term" value="C:nucleus"/>
    <property type="evidence" value="ECO:0000318"/>
    <property type="project" value="GO_Central"/>
</dbReference>
<dbReference type="FunFam" id="2.170.150.20:FF:000007">
    <property type="entry name" value="Protein cereblon"/>
    <property type="match status" value="1"/>
</dbReference>
<dbReference type="FunCoup" id="T1EDS0">
    <property type="interactions" value="1049"/>
</dbReference>
<dbReference type="PROSITE" id="PS51788">
    <property type="entry name" value="CULT"/>
    <property type="match status" value="1"/>
</dbReference>
<reference evidence="4" key="3">
    <citation type="submission" date="2015-06" db="UniProtKB">
        <authorList>
            <consortium name="EnsemblMetazoa"/>
        </authorList>
    </citation>
    <scope>IDENTIFICATION</scope>
</reference>
<dbReference type="Gene3D" id="2.170.150.20">
    <property type="entry name" value="Peptide methionine sulfoxide reductase"/>
    <property type="match status" value="1"/>
</dbReference>
<dbReference type="FunFam" id="1.20.58.1480:FF:000004">
    <property type="entry name" value="Cereblon, isoform CRA_c"/>
    <property type="match status" value="1"/>
</dbReference>
<gene>
    <name evidence="4" type="primary">20194722</name>
    <name evidence="3" type="ORF">HELRODRAFT_105243</name>
</gene>
<evidence type="ECO:0000259" key="1">
    <source>
        <dbReference type="PROSITE" id="PS51787"/>
    </source>
</evidence>
<dbReference type="EnsemblMetazoa" id="HelroT105243">
    <property type="protein sequence ID" value="HelroP105243"/>
    <property type="gene ID" value="HelroG105243"/>
</dbReference>
<organism evidence="4 5">
    <name type="scientific">Helobdella robusta</name>
    <name type="common">Californian leech</name>
    <dbReference type="NCBI Taxonomy" id="6412"/>
    <lineage>
        <taxon>Eukaryota</taxon>
        <taxon>Metazoa</taxon>
        <taxon>Spiralia</taxon>
        <taxon>Lophotrochozoa</taxon>
        <taxon>Annelida</taxon>
        <taxon>Clitellata</taxon>
        <taxon>Hirudinea</taxon>
        <taxon>Rhynchobdellida</taxon>
        <taxon>Glossiphoniidae</taxon>
        <taxon>Helobdella</taxon>
    </lineage>
</organism>
<keyword evidence="5" id="KW-1185">Reference proteome</keyword>
<dbReference type="KEGG" id="hro:HELRODRAFT_105243"/>
<dbReference type="eggNOG" id="KOG1400">
    <property type="taxonomic scope" value="Eukaryota"/>
</dbReference>
<protein>
    <recommendedName>
        <fullName evidence="6">Protein cereblon</fullName>
    </recommendedName>
</protein>
<dbReference type="SMART" id="SM00464">
    <property type="entry name" value="LON"/>
    <property type="match status" value="1"/>
</dbReference>
<dbReference type="Proteomes" id="UP000015101">
    <property type="component" value="Unassembled WGS sequence"/>
</dbReference>
<accession>T1EDS0</accession>
<name>T1EDS0_HELRO</name>
<feature type="domain" description="CULT" evidence="2">
    <location>
        <begin position="310"/>
        <end position="374"/>
    </location>
</feature>
<dbReference type="InterPro" id="IPR003111">
    <property type="entry name" value="Lon_prtase_N"/>
</dbReference>
<dbReference type="EMBL" id="AMQM01000109">
    <property type="status" value="NOT_ANNOTATED_CDS"/>
    <property type="molecule type" value="Genomic_DNA"/>
</dbReference>
<dbReference type="PANTHER" id="PTHR46732:SF8">
    <property type="entry name" value="ATP-DEPENDENT PROTEASE LA (LON) DOMAIN PROTEIN"/>
    <property type="match status" value="1"/>
</dbReference>
<evidence type="ECO:0000313" key="4">
    <source>
        <dbReference type="EnsemblMetazoa" id="HelroP105243"/>
    </source>
</evidence>
<dbReference type="OMA" id="AYQMYDS"/>
<dbReference type="RefSeq" id="XP_009008956.1">
    <property type="nucleotide sequence ID" value="XM_009010708.1"/>
</dbReference>
<dbReference type="GeneID" id="20194722"/>
<dbReference type="CDD" id="cd15777">
    <property type="entry name" value="CRBN_C_like"/>
    <property type="match status" value="1"/>
</dbReference>
<dbReference type="Gene3D" id="2.30.130.40">
    <property type="entry name" value="LON domain-like"/>
    <property type="match status" value="1"/>
</dbReference>
<evidence type="ECO:0000259" key="2">
    <source>
        <dbReference type="PROSITE" id="PS51788"/>
    </source>
</evidence>
<dbReference type="InterPro" id="IPR034750">
    <property type="entry name" value="CULT"/>
</dbReference>
<evidence type="ECO:0000313" key="5">
    <source>
        <dbReference type="Proteomes" id="UP000015101"/>
    </source>
</evidence>
<dbReference type="HOGENOM" id="CLU_025648_1_1_1"/>
<dbReference type="GO" id="GO:0043161">
    <property type="term" value="P:proteasome-mediated ubiquitin-dependent protein catabolic process"/>
    <property type="evidence" value="ECO:0000318"/>
    <property type="project" value="GO_Central"/>
</dbReference>
<dbReference type="InterPro" id="IPR015947">
    <property type="entry name" value="PUA-like_sf"/>
</dbReference>
<dbReference type="SUPFAM" id="SSF88697">
    <property type="entry name" value="PUA domain-like"/>
    <property type="match status" value="1"/>
</dbReference>
<reference evidence="3 5" key="2">
    <citation type="journal article" date="2013" name="Nature">
        <title>Insights into bilaterian evolution from three spiralian genomes.</title>
        <authorList>
            <person name="Simakov O."/>
            <person name="Marletaz F."/>
            <person name="Cho S.J."/>
            <person name="Edsinger-Gonzales E."/>
            <person name="Havlak P."/>
            <person name="Hellsten U."/>
            <person name="Kuo D.H."/>
            <person name="Larsson T."/>
            <person name="Lv J."/>
            <person name="Arendt D."/>
            <person name="Savage R."/>
            <person name="Osoegawa K."/>
            <person name="de Jong P."/>
            <person name="Grimwood J."/>
            <person name="Chapman J.A."/>
            <person name="Shapiro H."/>
            <person name="Aerts A."/>
            <person name="Otillar R.P."/>
            <person name="Terry A.Y."/>
            <person name="Boore J.L."/>
            <person name="Grigoriev I.V."/>
            <person name="Lindberg D.R."/>
            <person name="Seaver E.C."/>
            <person name="Weisblat D.A."/>
            <person name="Putnam N.H."/>
            <person name="Rokhsar D.S."/>
        </authorList>
    </citation>
    <scope>NUCLEOTIDE SEQUENCE</scope>
</reference>
<dbReference type="Gene3D" id="1.20.58.1480">
    <property type="match status" value="1"/>
</dbReference>
<dbReference type="GO" id="GO:0030177">
    <property type="term" value="P:positive regulation of Wnt signaling pathway"/>
    <property type="evidence" value="ECO:0000318"/>
    <property type="project" value="GO_Central"/>
</dbReference>
<dbReference type="EMBL" id="KB095811">
    <property type="protein sequence ID" value="ESO12236.1"/>
    <property type="molecule type" value="Genomic_DNA"/>
</dbReference>
<feature type="domain" description="Lon N-terminal" evidence="1">
    <location>
        <begin position="75"/>
        <end position="311"/>
    </location>
</feature>
<dbReference type="Pfam" id="PF02190">
    <property type="entry name" value="LON_substr_bdg"/>
    <property type="match status" value="1"/>
</dbReference>
<dbReference type="PROSITE" id="PS51787">
    <property type="entry name" value="LON_N"/>
    <property type="match status" value="1"/>
</dbReference>
<dbReference type="InParanoid" id="T1EDS0"/>
<evidence type="ECO:0008006" key="6">
    <source>
        <dbReference type="Google" id="ProtNLM"/>
    </source>
</evidence>
<dbReference type="InterPro" id="IPR046336">
    <property type="entry name" value="Lon_prtase_N_sf"/>
</dbReference>
<sequence length="374" mass="42285">MQRIAKFLKKKCFVRSSDSGHRLIDDDGELDANFNGLHGIITFDVTLPTAHSYLSDDWQEVSGRTFHEDGMILHIPILTLPGVVLMPGQMLPLHLFSNSDIAMIKHCLDRDKTFSANNNRTQKLACVGTTAEILAVKEEDSMVMKVKTIGRQRFEVLDTRLDIGGIIIARVKILPDIELPDLLQPICPSSLLKHTQQYSDHCKYDFSTNTNQAVINSIPKANKFHASILTQWPSWVYDQYNCEKLMMQIRDELQNWNESFDLDKVPTDPANFSYWVASTLPLDDYMRLELLRIDCPQQRLRCELTIMKKCTVMCCKGCGQSVAELTNVFSMSLEGPLGTYVNPGGHVHETLTVYHANNLSTVGRPSTESSWFPG</sequence>
<dbReference type="STRING" id="6412.T1EDS0"/>
<dbReference type="CTD" id="20194722"/>
<reference evidence="5" key="1">
    <citation type="submission" date="2012-12" db="EMBL/GenBank/DDBJ databases">
        <authorList>
            <person name="Hellsten U."/>
            <person name="Grimwood J."/>
            <person name="Chapman J.A."/>
            <person name="Shapiro H."/>
            <person name="Aerts A."/>
            <person name="Otillar R.P."/>
            <person name="Terry A.Y."/>
            <person name="Boore J.L."/>
            <person name="Simakov O."/>
            <person name="Marletaz F."/>
            <person name="Cho S.-J."/>
            <person name="Edsinger-Gonzales E."/>
            <person name="Havlak P."/>
            <person name="Kuo D.-H."/>
            <person name="Larsson T."/>
            <person name="Lv J."/>
            <person name="Arendt D."/>
            <person name="Savage R."/>
            <person name="Osoegawa K."/>
            <person name="de Jong P."/>
            <person name="Lindberg D.R."/>
            <person name="Seaver E.C."/>
            <person name="Weisblat D.A."/>
            <person name="Putnam N.H."/>
            <person name="Grigoriev I.V."/>
            <person name="Rokhsar D.S."/>
        </authorList>
    </citation>
    <scope>NUCLEOTIDE SEQUENCE</scope>
</reference>
<evidence type="ECO:0000313" key="3">
    <source>
        <dbReference type="EMBL" id="ESO12236.1"/>
    </source>
</evidence>
<dbReference type="OrthoDB" id="267517at2759"/>
<dbReference type="GO" id="GO:0031464">
    <property type="term" value="C:Cul4A-RING E3 ubiquitin ligase complex"/>
    <property type="evidence" value="ECO:0000318"/>
    <property type="project" value="GO_Central"/>
</dbReference>
<dbReference type="AlphaFoldDB" id="T1EDS0"/>